<proteinExistence type="predicted"/>
<accession>A0A8H4VNF6</accession>
<gene>
    <name evidence="1" type="ORF">D9613_008249</name>
</gene>
<name>A0A8H4VNF6_9AGAR</name>
<keyword evidence="2" id="KW-1185">Reference proteome</keyword>
<dbReference type="AlphaFoldDB" id="A0A8H4VNF6"/>
<evidence type="ECO:0008006" key="3">
    <source>
        <dbReference type="Google" id="ProtNLM"/>
    </source>
</evidence>
<evidence type="ECO:0000313" key="1">
    <source>
        <dbReference type="EMBL" id="KAF4616408.1"/>
    </source>
</evidence>
<dbReference type="Proteomes" id="UP000521872">
    <property type="component" value="Unassembled WGS sequence"/>
</dbReference>
<dbReference type="EMBL" id="JAACJL010000031">
    <property type="protein sequence ID" value="KAF4616408.1"/>
    <property type="molecule type" value="Genomic_DNA"/>
</dbReference>
<reference evidence="1 2" key="1">
    <citation type="submission" date="2019-12" db="EMBL/GenBank/DDBJ databases">
        <authorList>
            <person name="Floudas D."/>
            <person name="Bentzer J."/>
            <person name="Ahren D."/>
            <person name="Johansson T."/>
            <person name="Persson P."/>
            <person name="Tunlid A."/>
        </authorList>
    </citation>
    <scope>NUCLEOTIDE SEQUENCE [LARGE SCALE GENOMIC DNA]</scope>
    <source>
        <strain evidence="1 2">CBS 102.39</strain>
    </source>
</reference>
<sequence>MNLNDDLLLLIFNTVATSKKDYVEKRQTTIRYASQVCRRWRELLLAASYIWGRLVWINLLQKSDWMEEVLERAKSTSFLSMTLDTSRVLRSGDKEHDFISLSLRILKDIDIWGLKLEELTILVARDYHRNNKNFYNSLCDQLQKPAKNLRTFTVYDPSSCLDHTKMLNLFNNIAPSLQNFSCTPHRCIPSQHSSSWLSHITTLRFCPSFMEDILDAVTWAQCLRILRIDTNACSTFSSRHNTDVEAMSSAVLQRLAMIKLRMWIGTFNALWSSRFISPVESYSVIYIDMDSEVASEEHDELERSKFLVALSNFFYHHEGITISNIHKYDLQWLLVSHKRRIQITVTGHPSHIPEPVYMRLVFHLGDGDPNNFKSFLTHSIAEYIHGTKDFYFTPMDCLHSGSEAFDFIVSSLDAVESLSLDTMSLVYYDRLEQKQGSQQPLLFPKLLTVCYMHYHSAPFKLDEDDVRRLRAFLLRREHAGRPVSATIDLVGSEIRDEIDKICRTLHGLSGLRITWRRDYTETPTLVEG</sequence>
<protein>
    <recommendedName>
        <fullName evidence="3">F-box domain-containing protein</fullName>
    </recommendedName>
</protein>
<organism evidence="1 2">
    <name type="scientific">Agrocybe pediades</name>
    <dbReference type="NCBI Taxonomy" id="84607"/>
    <lineage>
        <taxon>Eukaryota</taxon>
        <taxon>Fungi</taxon>
        <taxon>Dikarya</taxon>
        <taxon>Basidiomycota</taxon>
        <taxon>Agaricomycotina</taxon>
        <taxon>Agaricomycetes</taxon>
        <taxon>Agaricomycetidae</taxon>
        <taxon>Agaricales</taxon>
        <taxon>Agaricineae</taxon>
        <taxon>Strophariaceae</taxon>
        <taxon>Agrocybe</taxon>
    </lineage>
</organism>
<evidence type="ECO:0000313" key="2">
    <source>
        <dbReference type="Proteomes" id="UP000521872"/>
    </source>
</evidence>
<comment type="caution">
    <text evidence="1">The sequence shown here is derived from an EMBL/GenBank/DDBJ whole genome shotgun (WGS) entry which is preliminary data.</text>
</comment>